<reference evidence="2 3" key="1">
    <citation type="journal article" date="2020" name="ISME J.">
        <title>Enrichment and physiological characterization of a novel comammox Nitrospira indicates ammonium inhibition of complete nitrification.</title>
        <authorList>
            <person name="Sakoula D."/>
            <person name="Koch H."/>
            <person name="Frank J."/>
            <person name="Jetten M.S.M."/>
            <person name="van Kessel M.A.H.J."/>
            <person name="Lucker S."/>
        </authorList>
    </citation>
    <scope>NUCLEOTIDE SEQUENCE [LARGE SCALE GENOMIC DNA]</scope>
    <source>
        <strain evidence="2">Comreactor17</strain>
    </source>
</reference>
<dbReference type="EMBL" id="CP047423">
    <property type="protein sequence ID" value="QPD05837.1"/>
    <property type="molecule type" value="Genomic_DNA"/>
</dbReference>
<feature type="region of interest" description="Disordered" evidence="1">
    <location>
        <begin position="51"/>
        <end position="70"/>
    </location>
</feature>
<feature type="compositionally biased region" description="Basic residues" evidence="1">
    <location>
        <begin position="1"/>
        <end position="19"/>
    </location>
</feature>
<name>A0A7S8J047_9BACT</name>
<dbReference type="Proteomes" id="UP000593737">
    <property type="component" value="Chromosome"/>
</dbReference>
<evidence type="ECO:0000256" key="1">
    <source>
        <dbReference type="SAM" id="MobiDB-lite"/>
    </source>
</evidence>
<feature type="compositionally biased region" description="Polar residues" evidence="1">
    <location>
        <begin position="61"/>
        <end position="70"/>
    </location>
</feature>
<feature type="region of interest" description="Disordered" evidence="1">
    <location>
        <begin position="1"/>
        <end position="29"/>
    </location>
</feature>
<accession>A0A7S8J047</accession>
<protein>
    <submittedName>
        <fullName evidence="2">Uncharacterized protein</fullName>
    </submittedName>
</protein>
<gene>
    <name evidence="2" type="ORF">Nkreftii_003611</name>
</gene>
<evidence type="ECO:0000313" key="2">
    <source>
        <dbReference type="EMBL" id="QPD05837.1"/>
    </source>
</evidence>
<proteinExistence type="predicted"/>
<sequence length="371" mass="42704">MKTRRITKKRDRAKSRTSHTSHAADVARLERLKNSPLRSVYSHSGHPSVSLRFEVRRPPSKNGQGAPNKTSSRFEAAYTLFRQRHPNSVPITGRQIPPEDCSPLEYVEWAIWKARERWSDAIWDNWFLGFYENLVKSEALKEVCQDQCQSTDAAYALLGLLLWDADRSELEKAAGKHVDERGERNIRQEQAWESLWRTSEPDAKQLLTIQELVNSLTFDYTLEVNETYTPAFEHKWHHRKTLAEIIDGFVDVFAEETKDRAQAYSGTPKPGPRRPEDVLTSRDMFCALVSHFVKEAFRGNHIGPTILIIKDFAPGLLKDNHANPMKEANAFVQRLKALRTKHSAIKEFNSLVALYKTDRSFPSIMKTFQPE</sequence>
<dbReference type="AlphaFoldDB" id="A0A7S8J047"/>
<organism evidence="2 3">
    <name type="scientific">Candidatus Nitrospira kreftii</name>
    <dbReference type="NCBI Taxonomy" id="2652173"/>
    <lineage>
        <taxon>Bacteria</taxon>
        <taxon>Pseudomonadati</taxon>
        <taxon>Nitrospirota</taxon>
        <taxon>Nitrospiria</taxon>
        <taxon>Nitrospirales</taxon>
        <taxon>Nitrospiraceae</taxon>
        <taxon>Nitrospira</taxon>
    </lineage>
</organism>
<evidence type="ECO:0000313" key="3">
    <source>
        <dbReference type="Proteomes" id="UP000593737"/>
    </source>
</evidence>
<dbReference type="KEGG" id="nkf:Nkreftii_003611"/>